<keyword evidence="9" id="KW-1185">Reference proteome</keyword>
<feature type="transmembrane region" description="Helical" evidence="7">
    <location>
        <begin position="6"/>
        <end position="25"/>
    </location>
</feature>
<evidence type="ECO:0000256" key="4">
    <source>
        <dbReference type="ARBA" id="ARBA00023065"/>
    </source>
</evidence>
<keyword evidence="4" id="KW-0406">Ion transport</keyword>
<dbReference type="AlphaFoldDB" id="A0AAV4EDJ9"/>
<comment type="caution">
    <text evidence="8">The sequence shown here is derived from an EMBL/GenBank/DDBJ whole genome shotgun (WGS) entry which is preliminary data.</text>
</comment>
<keyword evidence="1" id="KW-0813">Transport</keyword>
<evidence type="ECO:0000256" key="2">
    <source>
        <dbReference type="ARBA" id="ARBA00022847"/>
    </source>
</evidence>
<evidence type="ECO:0000313" key="8">
    <source>
        <dbReference type="EMBL" id="GFR58756.1"/>
    </source>
</evidence>
<dbReference type="EMBL" id="BMAT01003620">
    <property type="protein sequence ID" value="GFR58756.1"/>
    <property type="molecule type" value="Genomic_DNA"/>
</dbReference>
<accession>A0AAV4EDJ9</accession>
<dbReference type="GO" id="GO:0005307">
    <property type="term" value="F:choline:sodium symporter activity"/>
    <property type="evidence" value="ECO:0007669"/>
    <property type="project" value="TreeGrafter"/>
</dbReference>
<keyword evidence="7" id="KW-0812">Transmembrane</keyword>
<evidence type="ECO:0000256" key="6">
    <source>
        <dbReference type="ARBA" id="ARBA00023201"/>
    </source>
</evidence>
<evidence type="ECO:0000256" key="3">
    <source>
        <dbReference type="ARBA" id="ARBA00023053"/>
    </source>
</evidence>
<keyword evidence="2" id="KW-0769">Symport</keyword>
<dbReference type="InterPro" id="IPR001734">
    <property type="entry name" value="Na/solute_symporter"/>
</dbReference>
<dbReference type="InterPro" id="IPR052244">
    <property type="entry name" value="Choline_transporter"/>
</dbReference>
<dbReference type="GO" id="GO:0005886">
    <property type="term" value="C:plasma membrane"/>
    <property type="evidence" value="ECO:0007669"/>
    <property type="project" value="TreeGrafter"/>
</dbReference>
<reference evidence="8 9" key="1">
    <citation type="journal article" date="2021" name="Elife">
        <title>Chloroplast acquisition without the gene transfer in kleptoplastic sea slugs, Plakobranchus ocellatus.</title>
        <authorList>
            <person name="Maeda T."/>
            <person name="Takahashi S."/>
            <person name="Yoshida T."/>
            <person name="Shimamura S."/>
            <person name="Takaki Y."/>
            <person name="Nagai Y."/>
            <person name="Toyoda A."/>
            <person name="Suzuki Y."/>
            <person name="Arimoto A."/>
            <person name="Ishii H."/>
            <person name="Satoh N."/>
            <person name="Nishiyama T."/>
            <person name="Hasebe M."/>
            <person name="Maruyama T."/>
            <person name="Minagawa J."/>
            <person name="Obokata J."/>
            <person name="Shigenobu S."/>
        </authorList>
    </citation>
    <scope>NUCLEOTIDE SEQUENCE [LARGE SCALE GENOMIC DNA]</scope>
</reference>
<evidence type="ECO:0000313" key="9">
    <source>
        <dbReference type="Proteomes" id="UP000762676"/>
    </source>
</evidence>
<name>A0AAV4EDJ9_9GAST</name>
<evidence type="ECO:0000256" key="7">
    <source>
        <dbReference type="SAM" id="Phobius"/>
    </source>
</evidence>
<dbReference type="PANTHER" id="PTHR45897:SF4">
    <property type="entry name" value="HIGH-AFFINITY CHOLINE TRANSPORTER 1"/>
    <property type="match status" value="1"/>
</dbReference>
<keyword evidence="7" id="KW-1133">Transmembrane helix</keyword>
<evidence type="ECO:0000256" key="5">
    <source>
        <dbReference type="ARBA" id="ARBA00023180"/>
    </source>
</evidence>
<dbReference type="Proteomes" id="UP000762676">
    <property type="component" value="Unassembled WGS sequence"/>
</dbReference>
<proteinExistence type="predicted"/>
<sequence>MAIHVPGLMAIIVFYLLIVFVGVWASRKSKQSGATADSEDVMLAGRNIGLIIGIFTMTAKHAVSKALALVHDSALRTGVELRLSALRFHTSHDPGLRAMFTVTTSSRQRLTLL</sequence>
<gene>
    <name evidence="8" type="ORF">ElyMa_001775900</name>
</gene>
<evidence type="ECO:0000256" key="1">
    <source>
        <dbReference type="ARBA" id="ARBA00022448"/>
    </source>
</evidence>
<keyword evidence="3" id="KW-0915">Sodium</keyword>
<dbReference type="PANTHER" id="PTHR45897">
    <property type="entry name" value="HIGH-AFFINITY CHOLINE TRANSPORTER 1"/>
    <property type="match status" value="1"/>
</dbReference>
<organism evidence="8 9">
    <name type="scientific">Elysia marginata</name>
    <dbReference type="NCBI Taxonomy" id="1093978"/>
    <lineage>
        <taxon>Eukaryota</taxon>
        <taxon>Metazoa</taxon>
        <taxon>Spiralia</taxon>
        <taxon>Lophotrochozoa</taxon>
        <taxon>Mollusca</taxon>
        <taxon>Gastropoda</taxon>
        <taxon>Heterobranchia</taxon>
        <taxon>Euthyneura</taxon>
        <taxon>Panpulmonata</taxon>
        <taxon>Sacoglossa</taxon>
        <taxon>Placobranchoidea</taxon>
        <taxon>Plakobranchidae</taxon>
        <taxon>Elysia</taxon>
    </lineage>
</organism>
<dbReference type="PROSITE" id="PS50283">
    <property type="entry name" value="NA_SOLUT_SYMP_3"/>
    <property type="match status" value="1"/>
</dbReference>
<dbReference type="GO" id="GO:0008292">
    <property type="term" value="P:acetylcholine biosynthetic process"/>
    <property type="evidence" value="ECO:0007669"/>
    <property type="project" value="TreeGrafter"/>
</dbReference>
<keyword evidence="7" id="KW-0472">Membrane</keyword>
<protein>
    <submittedName>
        <fullName evidence="8">High-affinity choline transporter 1</fullName>
    </submittedName>
</protein>
<keyword evidence="6" id="KW-0739">Sodium transport</keyword>
<keyword evidence="5" id="KW-0325">Glycoprotein</keyword>